<feature type="domain" description="Pyruvate kinase C-terminal" evidence="16">
    <location>
        <begin position="365"/>
        <end position="466"/>
    </location>
</feature>
<dbReference type="Gene3D" id="2.40.33.10">
    <property type="entry name" value="PK beta-barrel domain-like"/>
    <property type="match status" value="1"/>
</dbReference>
<evidence type="ECO:0000256" key="6">
    <source>
        <dbReference type="ARBA" id="ARBA00022723"/>
    </source>
</evidence>
<keyword evidence="8 14" id="KW-0418">Kinase</keyword>
<dbReference type="InterPro" id="IPR011037">
    <property type="entry name" value="Pyrv_Knase-like_insert_dom_sf"/>
</dbReference>
<dbReference type="Gene3D" id="3.40.1380.20">
    <property type="entry name" value="Pyruvate kinase, C-terminal domain"/>
    <property type="match status" value="1"/>
</dbReference>
<dbReference type="GO" id="GO:0000287">
    <property type="term" value="F:magnesium ion binding"/>
    <property type="evidence" value="ECO:0007669"/>
    <property type="project" value="UniProtKB-UniRule"/>
</dbReference>
<evidence type="ECO:0000256" key="4">
    <source>
        <dbReference type="ARBA" id="ARBA00012142"/>
    </source>
</evidence>
<comment type="similarity">
    <text evidence="3 14">Belongs to the pyruvate kinase family.</text>
</comment>
<dbReference type="Proteomes" id="UP000178724">
    <property type="component" value="Unassembled WGS sequence"/>
</dbReference>
<dbReference type="Pfam" id="PF00224">
    <property type="entry name" value="PK"/>
    <property type="match status" value="1"/>
</dbReference>
<comment type="catalytic activity">
    <reaction evidence="14">
        <text>pyruvate + ATP = phosphoenolpyruvate + ADP + H(+)</text>
        <dbReference type="Rhea" id="RHEA:18157"/>
        <dbReference type="ChEBI" id="CHEBI:15361"/>
        <dbReference type="ChEBI" id="CHEBI:15378"/>
        <dbReference type="ChEBI" id="CHEBI:30616"/>
        <dbReference type="ChEBI" id="CHEBI:58702"/>
        <dbReference type="ChEBI" id="CHEBI:456216"/>
        <dbReference type="EC" id="2.7.1.40"/>
    </reaction>
</comment>
<dbReference type="InterPro" id="IPR015813">
    <property type="entry name" value="Pyrv/PenolPyrv_kinase-like_dom"/>
</dbReference>
<keyword evidence="7" id="KW-0547">Nucleotide-binding</keyword>
<dbReference type="GO" id="GO:0030955">
    <property type="term" value="F:potassium ion binding"/>
    <property type="evidence" value="ECO:0007669"/>
    <property type="project" value="UniProtKB-UniRule"/>
</dbReference>
<dbReference type="EMBL" id="METM01000030">
    <property type="protein sequence ID" value="OGB89093.1"/>
    <property type="molecule type" value="Genomic_DNA"/>
</dbReference>
<keyword evidence="5 14" id="KW-0808">Transferase</keyword>
<evidence type="ECO:0000256" key="7">
    <source>
        <dbReference type="ARBA" id="ARBA00022741"/>
    </source>
</evidence>
<comment type="pathway">
    <text evidence="2 14">Carbohydrate degradation; glycolysis; pyruvate from D-glyceraldehyde 3-phosphate: step 5/5.</text>
</comment>
<evidence type="ECO:0000313" key="17">
    <source>
        <dbReference type="EMBL" id="OGB89093.1"/>
    </source>
</evidence>
<protein>
    <recommendedName>
        <fullName evidence="4 13">Pyruvate kinase</fullName>
        <ecNumber evidence="4 13">2.7.1.40</ecNumber>
    </recommendedName>
</protein>
<evidence type="ECO:0000313" key="18">
    <source>
        <dbReference type="Proteomes" id="UP000178724"/>
    </source>
</evidence>
<comment type="cofactor">
    <cofactor evidence="1">
        <name>K(+)</name>
        <dbReference type="ChEBI" id="CHEBI:29103"/>
    </cofactor>
</comment>
<comment type="caution">
    <text evidence="17">The sequence shown here is derived from an EMBL/GenBank/DDBJ whole genome shotgun (WGS) entry which is preliminary data.</text>
</comment>
<keyword evidence="9" id="KW-0067">ATP-binding</keyword>
<dbReference type="NCBIfam" id="NF004491">
    <property type="entry name" value="PRK05826.1"/>
    <property type="match status" value="1"/>
</dbReference>
<proteinExistence type="inferred from homology"/>
<keyword evidence="11 14" id="KW-0324">Glycolysis</keyword>
<keyword evidence="12 17" id="KW-0670">Pyruvate</keyword>
<name>A0A1F4PZ69_UNCSA</name>
<gene>
    <name evidence="17" type="ORF">A2625_00905</name>
</gene>
<dbReference type="InterPro" id="IPR015793">
    <property type="entry name" value="Pyrv_Knase_brl"/>
</dbReference>
<dbReference type="PANTHER" id="PTHR11817">
    <property type="entry name" value="PYRUVATE KINASE"/>
    <property type="match status" value="1"/>
</dbReference>
<dbReference type="GO" id="GO:0004743">
    <property type="term" value="F:pyruvate kinase activity"/>
    <property type="evidence" value="ECO:0007669"/>
    <property type="project" value="UniProtKB-UniRule"/>
</dbReference>
<evidence type="ECO:0000256" key="1">
    <source>
        <dbReference type="ARBA" id="ARBA00001958"/>
    </source>
</evidence>
<evidence type="ECO:0000256" key="9">
    <source>
        <dbReference type="ARBA" id="ARBA00022840"/>
    </source>
</evidence>
<dbReference type="SUPFAM" id="SSF50800">
    <property type="entry name" value="PK beta-barrel domain-like"/>
    <property type="match status" value="1"/>
</dbReference>
<organism evidence="17 18">
    <name type="scientific">candidate division WOR-1 bacterium RIFCSPHIGHO2_01_FULL_53_15</name>
    <dbReference type="NCBI Taxonomy" id="1802564"/>
    <lineage>
        <taxon>Bacteria</taxon>
        <taxon>Bacillati</taxon>
        <taxon>Saganbacteria</taxon>
    </lineage>
</organism>
<evidence type="ECO:0000256" key="5">
    <source>
        <dbReference type="ARBA" id="ARBA00022679"/>
    </source>
</evidence>
<accession>A0A1F4PZ69</accession>
<keyword evidence="10 14" id="KW-0460">Magnesium</keyword>
<feature type="domain" description="Pyruvate kinase barrel" evidence="15">
    <location>
        <begin position="10"/>
        <end position="334"/>
    </location>
</feature>
<evidence type="ECO:0000259" key="16">
    <source>
        <dbReference type="Pfam" id="PF02887"/>
    </source>
</evidence>
<dbReference type="GO" id="GO:0016301">
    <property type="term" value="F:kinase activity"/>
    <property type="evidence" value="ECO:0007669"/>
    <property type="project" value="UniProtKB-KW"/>
</dbReference>
<dbReference type="InterPro" id="IPR036918">
    <property type="entry name" value="Pyrv_Knase_C_sf"/>
</dbReference>
<dbReference type="InterPro" id="IPR015795">
    <property type="entry name" value="Pyrv_Knase_C"/>
</dbReference>
<evidence type="ECO:0000256" key="12">
    <source>
        <dbReference type="ARBA" id="ARBA00023317"/>
    </source>
</evidence>
<evidence type="ECO:0000256" key="14">
    <source>
        <dbReference type="RuleBase" id="RU000504"/>
    </source>
</evidence>
<dbReference type="EC" id="2.7.1.40" evidence="4 13"/>
<evidence type="ECO:0000256" key="2">
    <source>
        <dbReference type="ARBA" id="ARBA00004997"/>
    </source>
</evidence>
<evidence type="ECO:0000256" key="3">
    <source>
        <dbReference type="ARBA" id="ARBA00008663"/>
    </source>
</evidence>
<evidence type="ECO:0000256" key="11">
    <source>
        <dbReference type="ARBA" id="ARBA00023152"/>
    </source>
</evidence>
<dbReference type="PROSITE" id="PS00110">
    <property type="entry name" value="PYRUVATE_KINASE"/>
    <property type="match status" value="1"/>
</dbReference>
<evidence type="ECO:0000256" key="8">
    <source>
        <dbReference type="ARBA" id="ARBA00022777"/>
    </source>
</evidence>
<evidence type="ECO:0000259" key="15">
    <source>
        <dbReference type="Pfam" id="PF00224"/>
    </source>
</evidence>
<evidence type="ECO:0000256" key="13">
    <source>
        <dbReference type="NCBIfam" id="TIGR01064"/>
    </source>
</evidence>
<dbReference type="InterPro" id="IPR015806">
    <property type="entry name" value="Pyrv_Knase_insert_dom_sf"/>
</dbReference>
<dbReference type="PRINTS" id="PR01050">
    <property type="entry name" value="PYRUVTKNASE"/>
</dbReference>
<keyword evidence="6" id="KW-0479">Metal-binding</keyword>
<dbReference type="AlphaFoldDB" id="A0A1F4PZ69"/>
<dbReference type="Pfam" id="PF02887">
    <property type="entry name" value="PK_C"/>
    <property type="match status" value="1"/>
</dbReference>
<dbReference type="InterPro" id="IPR001697">
    <property type="entry name" value="Pyr_Knase"/>
</dbReference>
<dbReference type="GO" id="GO:0005524">
    <property type="term" value="F:ATP binding"/>
    <property type="evidence" value="ECO:0007669"/>
    <property type="project" value="UniProtKB-KW"/>
</dbReference>
<dbReference type="Gene3D" id="3.20.20.60">
    <property type="entry name" value="Phosphoenolpyruvate-binding domains"/>
    <property type="match status" value="1"/>
</dbReference>
<dbReference type="InterPro" id="IPR040442">
    <property type="entry name" value="Pyrv_kinase-like_dom_sf"/>
</dbReference>
<sequence length="479" mass="51561">MTPSDRLQKRLTKIVCTIGPACFAPDQLEDLVKSGMNVARFNLTHAKAEKQLPVVNVLKKIRETHPVGIGILLDIRCAQVRTGVVEKPVKISMNQEILFGVEKLAKAHKGKEVFITVDYPAFGKDVSQAENLLIDNGELSFDIVSISPSGVVRARALQNGNIGSRRHVNMPGANISLPTFTDADWEDMACAVRENIDFLAISFVRSGKDIDQVRAFLHKKKSTIRIIAKIETRQAVANFPAILKASDGIMVARGDLGAELPFEQVPVIQDQIVAQCRAAGKPVIVATHMLESMIEHPLPTRAEVTDVAHAATIRTDTTMLSGETASGRHPLVAVDAMDRILRATEEHLRSSAQESPVPVSSDAEARAQAAITLARSLDASAIVVMSKSGRSAEALSKFRPMIPIVAITDDAAVWSHLSLHYGVSSLLCSFQGELETCVVRGMKAAVAAGLLKKGKGIVLVTGTEITGGSVISVQAREVR</sequence>
<dbReference type="InterPro" id="IPR018209">
    <property type="entry name" value="Pyrv_Knase_AS"/>
</dbReference>
<evidence type="ECO:0000256" key="10">
    <source>
        <dbReference type="ARBA" id="ARBA00022842"/>
    </source>
</evidence>
<dbReference type="SUPFAM" id="SSF52935">
    <property type="entry name" value="PK C-terminal domain-like"/>
    <property type="match status" value="1"/>
</dbReference>
<dbReference type="SUPFAM" id="SSF51621">
    <property type="entry name" value="Phosphoenolpyruvate/pyruvate domain"/>
    <property type="match status" value="1"/>
</dbReference>
<dbReference type="NCBIfam" id="TIGR01064">
    <property type="entry name" value="pyruv_kin"/>
    <property type="match status" value="1"/>
</dbReference>
<reference evidence="17 18" key="1">
    <citation type="journal article" date="2016" name="Nat. Commun.">
        <title>Thousands of microbial genomes shed light on interconnected biogeochemical processes in an aquifer system.</title>
        <authorList>
            <person name="Anantharaman K."/>
            <person name="Brown C.T."/>
            <person name="Hug L.A."/>
            <person name="Sharon I."/>
            <person name="Castelle C.J."/>
            <person name="Probst A.J."/>
            <person name="Thomas B.C."/>
            <person name="Singh A."/>
            <person name="Wilkins M.J."/>
            <person name="Karaoz U."/>
            <person name="Brodie E.L."/>
            <person name="Williams K.H."/>
            <person name="Hubbard S.S."/>
            <person name="Banfield J.F."/>
        </authorList>
    </citation>
    <scope>NUCLEOTIDE SEQUENCE [LARGE SCALE GENOMIC DNA]</scope>
</reference>
<dbReference type="UniPathway" id="UPA00109">
    <property type="reaction ID" value="UER00188"/>
</dbReference>